<organism evidence="3 4">
    <name type="scientific">Methanosarcina barkeri str. Wiesmoor</name>
    <dbReference type="NCBI Taxonomy" id="1434109"/>
    <lineage>
        <taxon>Archaea</taxon>
        <taxon>Methanobacteriati</taxon>
        <taxon>Methanobacteriota</taxon>
        <taxon>Stenosarchaea group</taxon>
        <taxon>Methanomicrobia</taxon>
        <taxon>Methanosarcinales</taxon>
        <taxon>Methanosarcinaceae</taxon>
        <taxon>Methanosarcina</taxon>
    </lineage>
</organism>
<proteinExistence type="predicted"/>
<dbReference type="PATRIC" id="fig|1434109.4.peg.3999"/>
<dbReference type="InterPro" id="IPR010799">
    <property type="entry name" value="MlrC_C"/>
</dbReference>
<dbReference type="AlphaFoldDB" id="A0A0E3QQF7"/>
<protein>
    <recommendedName>
        <fullName evidence="5">Microcystin LR degradation protein MlrC-like protein</fullName>
    </recommendedName>
</protein>
<evidence type="ECO:0008006" key="5">
    <source>
        <dbReference type="Google" id="ProtNLM"/>
    </source>
</evidence>
<dbReference type="HOGENOM" id="CLU_028172_1_0_2"/>
<evidence type="ECO:0000259" key="1">
    <source>
        <dbReference type="Pfam" id="PF07171"/>
    </source>
</evidence>
<evidence type="ECO:0000313" key="3">
    <source>
        <dbReference type="EMBL" id="AKB52323.1"/>
    </source>
</evidence>
<name>A0A0E3QQF7_METBA</name>
<feature type="domain" description="Microcystin LR degradation protein MlrC C-terminal" evidence="1">
    <location>
        <begin position="356"/>
        <end position="533"/>
    </location>
</feature>
<dbReference type="Pfam" id="PF07171">
    <property type="entry name" value="MlrC_C"/>
    <property type="match status" value="1"/>
</dbReference>
<feature type="domain" description="Microcystin LR degradation protein MlrC N-terminal" evidence="2">
    <location>
        <begin position="11"/>
        <end position="304"/>
    </location>
</feature>
<dbReference type="Proteomes" id="UP000033038">
    <property type="component" value="Chromosome"/>
</dbReference>
<dbReference type="EMBL" id="CP009526">
    <property type="protein sequence ID" value="AKB52323.1"/>
    <property type="molecule type" value="Genomic_DNA"/>
</dbReference>
<evidence type="ECO:0000259" key="2">
    <source>
        <dbReference type="Pfam" id="PF07364"/>
    </source>
</evidence>
<dbReference type="GeneID" id="25419210"/>
<sequence>MKSVGKEGKIRIALAGLFEEVNTFADETMGKAKITGNMTTGFQQWADQALIDDYKGSKTYMGGFIAALEEFPEVDIVPTTFWSFSAGGTIEGKAYQQMKKDILDRLAASMPLDAVALCLHGAGVAEGIDDAETDLTAAIRKQLGPRVKVISAQDHHSNLSDDDVRQLDLLSLVYHYPHIDMYETAYRAAKLLPGMVKGDIKPYGHFERLPLIMQAMSTMDGNLYAPIRKKVEEFSKRDGIYEFSFAYGFPFADVPFNSPVVNCWATSPELAEKTAKEFAALLWQYRDRFVAKPLSTEEAVHQALTMLVKQGRILPTEVGRPLLYDESTALLSSAKEELERSSGFLPDEKNPGPIVIADKSDNPGAGAPGDATHLLRELIKNNVQQAAVCAIRDPETVQKAIKAGVRKIIDVELGGKGSKLGGAPIRGKAYVKSISDGRYTIVSPMGTGTKFDVGPAVGLLIEGIDVAVISGTMQAFDANQMKLVGFDPQDYRIVVVKSANHFRAWWTGIASQIIDCDAPGIGSNDLSTFAFKRKTRKVYPLDADAVYPEPGK</sequence>
<accession>A0A0E3QQF7</accession>
<reference evidence="3 4" key="1">
    <citation type="submission" date="2014-07" db="EMBL/GenBank/DDBJ databases">
        <title>Methanogenic archaea and the global carbon cycle.</title>
        <authorList>
            <person name="Henriksen J.R."/>
            <person name="Luke J."/>
            <person name="Reinhart S."/>
            <person name="Benedict M.N."/>
            <person name="Youngblut N.D."/>
            <person name="Metcalf M.E."/>
            <person name="Whitaker R.J."/>
            <person name="Metcalf W.W."/>
        </authorList>
    </citation>
    <scope>NUCLEOTIDE SEQUENCE [LARGE SCALE GENOMIC DNA]</scope>
    <source>
        <strain evidence="3 4">Wiesmoor</strain>
    </source>
</reference>
<dbReference type="RefSeq" id="WP_011306650.1">
    <property type="nucleotide sequence ID" value="NZ_CP009526.1"/>
</dbReference>
<evidence type="ECO:0000313" key="4">
    <source>
        <dbReference type="Proteomes" id="UP000033038"/>
    </source>
</evidence>
<gene>
    <name evidence="3" type="ORF">MSBRW_3070</name>
</gene>
<dbReference type="Pfam" id="PF07364">
    <property type="entry name" value="DUF1485"/>
    <property type="match status" value="1"/>
</dbReference>
<dbReference type="KEGG" id="mbw:MSBRW_3070"/>
<dbReference type="InterPro" id="IPR015995">
    <property type="entry name" value="MlrC_N"/>
</dbReference>